<dbReference type="Pfam" id="PF01895">
    <property type="entry name" value="PhoU"/>
    <property type="match status" value="2"/>
</dbReference>
<dbReference type="AlphaFoldDB" id="H3KC64"/>
<evidence type="ECO:0000256" key="1">
    <source>
        <dbReference type="ARBA" id="ARBA00008107"/>
    </source>
</evidence>
<keyword evidence="4" id="KW-1185">Reference proteome</keyword>
<dbReference type="GO" id="GO:0045936">
    <property type="term" value="P:negative regulation of phosphate metabolic process"/>
    <property type="evidence" value="ECO:0007669"/>
    <property type="project" value="InterPro"/>
</dbReference>
<evidence type="ECO:0000313" key="4">
    <source>
        <dbReference type="Proteomes" id="UP000004956"/>
    </source>
</evidence>
<dbReference type="STRING" id="762967.HMPREF9440_00314"/>
<dbReference type="Proteomes" id="UP000004956">
    <property type="component" value="Unassembled WGS sequence"/>
</dbReference>
<dbReference type="PANTHER" id="PTHR42930">
    <property type="entry name" value="PHOSPHATE-SPECIFIC TRANSPORT SYSTEM ACCESSORY PROTEIN PHOU"/>
    <property type="match status" value="1"/>
</dbReference>
<reference evidence="3 4" key="1">
    <citation type="submission" date="2011-11" db="EMBL/GenBank/DDBJ databases">
        <authorList>
            <person name="Weinstock G."/>
            <person name="Sodergren E."/>
            <person name="Clifton S."/>
            <person name="Fulton L."/>
            <person name="Fulton B."/>
            <person name="Courtney L."/>
            <person name="Fronick C."/>
            <person name="Harrison M."/>
            <person name="Strong C."/>
            <person name="Farmer C."/>
            <person name="Delahaunty K."/>
            <person name="Markovic C."/>
            <person name="Hall O."/>
            <person name="Minx P."/>
            <person name="Tomlinson C."/>
            <person name="Mitreva M."/>
            <person name="Hou S."/>
            <person name="Chen J."/>
            <person name="Wollam A."/>
            <person name="Pepin K.H."/>
            <person name="Johnson M."/>
            <person name="Bhonagiri V."/>
            <person name="Zhang X."/>
            <person name="Suruliraj S."/>
            <person name="Warren W."/>
            <person name="Chinwalla A."/>
            <person name="Mardis E.R."/>
            <person name="Wilson R.K."/>
        </authorList>
    </citation>
    <scope>NUCLEOTIDE SEQUENCE [LARGE SCALE GENOMIC DNA]</scope>
    <source>
        <strain evidence="3 4">YIT 11816</strain>
    </source>
</reference>
<name>H3KC64_9BURK</name>
<dbReference type="InterPro" id="IPR026022">
    <property type="entry name" value="PhoU_dom"/>
</dbReference>
<evidence type="ECO:0000259" key="2">
    <source>
        <dbReference type="Pfam" id="PF01895"/>
    </source>
</evidence>
<sequence>MENTMTEHIAKQFDVELNELQTNMLEMGADVRRQLDAVGRVLLRLDEEEAREVEAADQRINMKEKELDAFIEFILAHRQPQARDLRLVVSSLRMTIDFERMGDEVRSAAKGVRKLRGTVDERLVEIRDELLTLHAHLLVMMDETLTAVKNFDDRLAHAVVARFPVLRKETGAAVKAVVDRMVAGAGIEDGLELIRIAKALERVGAHMQNIGESIVFIREGVDIRHTPETEGKIVKGN</sequence>
<organism evidence="3 4">
    <name type="scientific">Sutterella parvirubra YIT 11816</name>
    <dbReference type="NCBI Taxonomy" id="762967"/>
    <lineage>
        <taxon>Bacteria</taxon>
        <taxon>Pseudomonadati</taxon>
        <taxon>Pseudomonadota</taxon>
        <taxon>Betaproteobacteria</taxon>
        <taxon>Burkholderiales</taxon>
        <taxon>Sutterellaceae</taxon>
        <taxon>Sutterella</taxon>
    </lineage>
</organism>
<dbReference type="PATRIC" id="fig|762967.3.peg.263"/>
<dbReference type="EMBL" id="AFBQ01000035">
    <property type="protein sequence ID" value="EHY32319.1"/>
    <property type="molecule type" value="Genomic_DNA"/>
</dbReference>
<dbReference type="InterPro" id="IPR028366">
    <property type="entry name" value="PhoU"/>
</dbReference>
<comment type="caution">
    <text evidence="3">The sequence shown here is derived from an EMBL/GenBank/DDBJ whole genome shotgun (WGS) entry which is preliminary data.</text>
</comment>
<accession>H3KC64</accession>
<evidence type="ECO:0000313" key="3">
    <source>
        <dbReference type="EMBL" id="EHY32319.1"/>
    </source>
</evidence>
<feature type="domain" description="PhoU" evidence="2">
    <location>
        <begin position="133"/>
        <end position="214"/>
    </location>
</feature>
<protein>
    <submittedName>
        <fullName evidence="3">Phosphate transport system regulatory protein PhoU</fullName>
    </submittedName>
</protein>
<dbReference type="SUPFAM" id="SSF109755">
    <property type="entry name" value="PhoU-like"/>
    <property type="match status" value="1"/>
</dbReference>
<dbReference type="HOGENOM" id="CLU_078518_2_1_4"/>
<dbReference type="GO" id="GO:0030643">
    <property type="term" value="P:intracellular phosphate ion homeostasis"/>
    <property type="evidence" value="ECO:0007669"/>
    <property type="project" value="InterPro"/>
</dbReference>
<comment type="similarity">
    <text evidence="1">Belongs to the PhoU family.</text>
</comment>
<dbReference type="Gene3D" id="1.20.58.220">
    <property type="entry name" value="Phosphate transport system protein phou homolog 2, domain 2"/>
    <property type="match status" value="1"/>
</dbReference>
<proteinExistence type="inferred from homology"/>
<gene>
    <name evidence="3" type="ORF">HMPREF9440_00314</name>
</gene>
<dbReference type="InterPro" id="IPR038078">
    <property type="entry name" value="PhoU-like_sf"/>
</dbReference>
<feature type="domain" description="PhoU" evidence="2">
    <location>
        <begin position="25"/>
        <end position="110"/>
    </location>
</feature>
<dbReference type="PANTHER" id="PTHR42930:SF3">
    <property type="entry name" value="PHOSPHATE-SPECIFIC TRANSPORT SYSTEM ACCESSORY PROTEIN PHOU"/>
    <property type="match status" value="1"/>
</dbReference>
<dbReference type="NCBIfam" id="TIGR02135">
    <property type="entry name" value="phoU_full"/>
    <property type="match status" value="1"/>
</dbReference>